<organism evidence="3">
    <name type="scientific">Brassica cretica</name>
    <name type="common">Mustard</name>
    <dbReference type="NCBI Taxonomy" id="69181"/>
    <lineage>
        <taxon>Eukaryota</taxon>
        <taxon>Viridiplantae</taxon>
        <taxon>Streptophyta</taxon>
        <taxon>Embryophyta</taxon>
        <taxon>Tracheophyta</taxon>
        <taxon>Spermatophyta</taxon>
        <taxon>Magnoliopsida</taxon>
        <taxon>eudicotyledons</taxon>
        <taxon>Gunneridae</taxon>
        <taxon>Pentapetalae</taxon>
        <taxon>rosids</taxon>
        <taxon>malvids</taxon>
        <taxon>Brassicales</taxon>
        <taxon>Brassicaceae</taxon>
        <taxon>Brassiceae</taxon>
        <taxon>Brassica</taxon>
    </lineage>
</organism>
<dbReference type="EMBL" id="QGKY02000246">
    <property type="protein sequence ID" value="KAF2585759.1"/>
    <property type="molecule type" value="Genomic_DNA"/>
</dbReference>
<evidence type="ECO:0000256" key="1">
    <source>
        <dbReference type="SAM" id="MobiDB-lite"/>
    </source>
</evidence>
<accession>A0A8S9JVG6</accession>
<comment type="caution">
    <text evidence="3">The sequence shown here is derived from an EMBL/GenBank/DDBJ whole genome shotgun (WGS) entry which is preliminary data.</text>
</comment>
<reference evidence="3" key="1">
    <citation type="submission" date="2019-12" db="EMBL/GenBank/DDBJ databases">
        <title>Genome sequencing and annotation of Brassica cretica.</title>
        <authorList>
            <person name="Studholme D.J."/>
            <person name="Sarris P.F."/>
        </authorList>
    </citation>
    <scope>NUCLEOTIDE SEQUENCE</scope>
    <source>
        <strain evidence="2">PFS-001/15</strain>
        <strain evidence="3">PFS-102/07</strain>
        <tissue evidence="3">Leaf</tissue>
    </source>
</reference>
<evidence type="ECO:0000313" key="2">
    <source>
        <dbReference type="EMBL" id="KAF2544234.1"/>
    </source>
</evidence>
<feature type="region of interest" description="Disordered" evidence="1">
    <location>
        <begin position="1"/>
        <end position="115"/>
    </location>
</feature>
<sequence>MGKGKNKWPKQRSPSSLSKSSPSSSSKSSPAKVSRADVEASDTSPEASEILVPQTLTDLTAPPAPASDAQISDLVAQPVHQTAAIDSSPPTTPKTASDAQTVNSSPDLAAQQTRN</sequence>
<feature type="compositionally biased region" description="Low complexity" evidence="1">
    <location>
        <begin position="13"/>
        <end position="33"/>
    </location>
</feature>
<evidence type="ECO:0000313" key="3">
    <source>
        <dbReference type="EMBL" id="KAF2585759.1"/>
    </source>
</evidence>
<protein>
    <submittedName>
        <fullName evidence="3">Uncharacterized protein</fullName>
    </submittedName>
</protein>
<dbReference type="Proteomes" id="UP000712281">
    <property type="component" value="Unassembled WGS sequence"/>
</dbReference>
<dbReference type="EMBL" id="QGKW02002005">
    <property type="protein sequence ID" value="KAF2544234.1"/>
    <property type="molecule type" value="Genomic_DNA"/>
</dbReference>
<gene>
    <name evidence="2" type="ORF">F2Q68_00032074</name>
    <name evidence="3" type="ORF">F2Q70_00036767</name>
</gene>
<proteinExistence type="predicted"/>
<dbReference type="AlphaFoldDB" id="A0A8S9JVG6"/>
<feature type="compositionally biased region" description="Polar residues" evidence="1">
    <location>
        <begin position="84"/>
        <end position="115"/>
    </location>
</feature>
<feature type="compositionally biased region" description="Basic residues" evidence="1">
    <location>
        <begin position="1"/>
        <end position="10"/>
    </location>
</feature>
<name>A0A8S9JVG6_BRACR</name>